<keyword evidence="2" id="KW-0238">DNA-binding</keyword>
<dbReference type="PANTHER" id="PTHR48111:SF69">
    <property type="entry name" value="RESPONSE REGULATOR RECEIVER"/>
    <property type="match status" value="1"/>
</dbReference>
<dbReference type="PROSITE" id="PS50930">
    <property type="entry name" value="HTH_LYTTR"/>
    <property type="match status" value="1"/>
</dbReference>
<dbReference type="GO" id="GO:0000156">
    <property type="term" value="F:phosphorelay response regulator activity"/>
    <property type="evidence" value="ECO:0007669"/>
    <property type="project" value="TreeGrafter"/>
</dbReference>
<dbReference type="EMBL" id="SRMF01000017">
    <property type="protein sequence ID" value="TGG90085.1"/>
    <property type="molecule type" value="Genomic_DNA"/>
</dbReference>
<evidence type="ECO:0000256" key="2">
    <source>
        <dbReference type="ARBA" id="ARBA00023125"/>
    </source>
</evidence>
<evidence type="ECO:0000313" key="6">
    <source>
        <dbReference type="EMBL" id="TGG90085.1"/>
    </source>
</evidence>
<dbReference type="GO" id="GO:0006355">
    <property type="term" value="P:regulation of DNA-templated transcription"/>
    <property type="evidence" value="ECO:0007669"/>
    <property type="project" value="TreeGrafter"/>
</dbReference>
<dbReference type="SMART" id="SM00448">
    <property type="entry name" value="REC"/>
    <property type="match status" value="1"/>
</dbReference>
<evidence type="ECO:0000256" key="3">
    <source>
        <dbReference type="PROSITE-ProRule" id="PRU00169"/>
    </source>
</evidence>
<dbReference type="GO" id="GO:0005829">
    <property type="term" value="C:cytosol"/>
    <property type="evidence" value="ECO:0007669"/>
    <property type="project" value="TreeGrafter"/>
</dbReference>
<evidence type="ECO:0000313" key="7">
    <source>
        <dbReference type="Proteomes" id="UP000297475"/>
    </source>
</evidence>
<dbReference type="InterPro" id="IPR039420">
    <property type="entry name" value="WalR-like"/>
</dbReference>
<dbReference type="RefSeq" id="WP_135485032.1">
    <property type="nucleotide sequence ID" value="NZ_SRMF01000017.1"/>
</dbReference>
<dbReference type="SMART" id="SM00850">
    <property type="entry name" value="LytTR"/>
    <property type="match status" value="1"/>
</dbReference>
<gene>
    <name evidence="6" type="ORF">E4656_19655</name>
</gene>
<dbReference type="PROSITE" id="PS50110">
    <property type="entry name" value="RESPONSE_REGULATORY"/>
    <property type="match status" value="1"/>
</dbReference>
<sequence>MTTILIVDDEPLARERLAALVTELQPEASLLTAPNVKAADELLHHARPPVDLVLLDIQMPGDTGLDWLQRLNELAHPPAVIMTTAWADYALPAIQQGADGYLLKPVKAAELAEALERARRQNRLQARRQISRFPLNADGTGANIDLGQLCYCAAETRWVRVVTADNEYVSDRPLKDWAAELAHLLVPVHRSYLVSLEALEALERDGGQYRVRLKNGTTLPVSRRHARPLRERLSTR</sequence>
<dbReference type="Pfam" id="PF04397">
    <property type="entry name" value="LytTR"/>
    <property type="match status" value="1"/>
</dbReference>
<proteinExistence type="predicted"/>
<keyword evidence="7" id="KW-1185">Reference proteome</keyword>
<evidence type="ECO:0000259" key="4">
    <source>
        <dbReference type="PROSITE" id="PS50110"/>
    </source>
</evidence>
<keyword evidence="3" id="KW-0597">Phosphoprotein</keyword>
<name>A0A4Z0W174_9GAMM</name>
<dbReference type="InterPro" id="IPR007492">
    <property type="entry name" value="LytTR_DNA-bd_dom"/>
</dbReference>
<dbReference type="GO" id="GO:0000976">
    <property type="term" value="F:transcription cis-regulatory region binding"/>
    <property type="evidence" value="ECO:0007669"/>
    <property type="project" value="TreeGrafter"/>
</dbReference>
<dbReference type="Pfam" id="PF00072">
    <property type="entry name" value="Response_reg"/>
    <property type="match status" value="1"/>
</dbReference>
<organism evidence="6 7">
    <name type="scientific">Natronospirillum operosum</name>
    <dbReference type="NCBI Taxonomy" id="2759953"/>
    <lineage>
        <taxon>Bacteria</taxon>
        <taxon>Pseudomonadati</taxon>
        <taxon>Pseudomonadota</taxon>
        <taxon>Gammaproteobacteria</taxon>
        <taxon>Oceanospirillales</taxon>
        <taxon>Natronospirillaceae</taxon>
        <taxon>Natronospirillum</taxon>
    </lineage>
</organism>
<feature type="domain" description="HTH LytTR-type" evidence="5">
    <location>
        <begin position="159"/>
        <end position="235"/>
    </location>
</feature>
<dbReference type="Gene3D" id="2.40.50.1020">
    <property type="entry name" value="LytTr DNA-binding domain"/>
    <property type="match status" value="1"/>
</dbReference>
<dbReference type="Gene3D" id="3.40.50.2300">
    <property type="match status" value="1"/>
</dbReference>
<dbReference type="GO" id="GO:0032993">
    <property type="term" value="C:protein-DNA complex"/>
    <property type="evidence" value="ECO:0007669"/>
    <property type="project" value="TreeGrafter"/>
</dbReference>
<evidence type="ECO:0000256" key="1">
    <source>
        <dbReference type="ARBA" id="ARBA00023012"/>
    </source>
</evidence>
<dbReference type="OrthoDB" id="236568at2"/>
<reference evidence="6 7" key="1">
    <citation type="submission" date="2019-04" db="EMBL/GenBank/DDBJ databases">
        <title>Natronospirillum operosus gen. nov., sp. nov., a haloalkaliphilic satellite isolated from decaying biomass of laboratory culture of cyanobacterium Geitlerinema sp. and proposal of Natronospirillaceae fam. nov. and Saccharospirillaceae fam. nov.</title>
        <authorList>
            <person name="Kevbrin V."/>
            <person name="Boltyanskaya Y."/>
            <person name="Koziaeva V."/>
            <person name="Grouzdev D.S."/>
            <person name="Park M."/>
            <person name="Cho J."/>
        </authorList>
    </citation>
    <scope>NUCLEOTIDE SEQUENCE [LARGE SCALE GENOMIC DNA]</scope>
    <source>
        <strain evidence="6 7">G-116</strain>
    </source>
</reference>
<dbReference type="Proteomes" id="UP000297475">
    <property type="component" value="Unassembled WGS sequence"/>
</dbReference>
<dbReference type="SUPFAM" id="SSF52172">
    <property type="entry name" value="CheY-like"/>
    <property type="match status" value="1"/>
</dbReference>
<dbReference type="AlphaFoldDB" id="A0A4Z0W174"/>
<evidence type="ECO:0000259" key="5">
    <source>
        <dbReference type="PROSITE" id="PS50930"/>
    </source>
</evidence>
<keyword evidence="1" id="KW-0902">Two-component regulatory system</keyword>
<dbReference type="InterPro" id="IPR001789">
    <property type="entry name" value="Sig_transdc_resp-reg_receiver"/>
</dbReference>
<feature type="domain" description="Response regulatory" evidence="4">
    <location>
        <begin position="3"/>
        <end position="119"/>
    </location>
</feature>
<accession>A0A4Z0W174</accession>
<dbReference type="PANTHER" id="PTHR48111">
    <property type="entry name" value="REGULATOR OF RPOS"/>
    <property type="match status" value="1"/>
</dbReference>
<feature type="modified residue" description="4-aspartylphosphate" evidence="3">
    <location>
        <position position="56"/>
    </location>
</feature>
<dbReference type="InterPro" id="IPR011006">
    <property type="entry name" value="CheY-like_superfamily"/>
</dbReference>
<comment type="caution">
    <text evidence="6">The sequence shown here is derived from an EMBL/GenBank/DDBJ whole genome shotgun (WGS) entry which is preliminary data.</text>
</comment>
<protein>
    <submittedName>
        <fullName evidence="6">Response regulator transcription factor</fullName>
    </submittedName>
</protein>